<name>A0A409X1N6_9AGAR</name>
<dbReference type="OrthoDB" id="9451329at2759"/>
<dbReference type="Proteomes" id="UP000284706">
    <property type="component" value="Unassembled WGS sequence"/>
</dbReference>
<feature type="compositionally biased region" description="Polar residues" evidence="6">
    <location>
        <begin position="545"/>
        <end position="555"/>
    </location>
</feature>
<feature type="region of interest" description="Disordered" evidence="6">
    <location>
        <begin position="545"/>
        <end position="571"/>
    </location>
</feature>
<comment type="function">
    <text evidence="3">The SPT4-SPT5 complex mediates both activation and inhibition of transcription elongation, and plays a role in pre-mRNA processing. This complex seems to be important for the stability of the RNA polymerase II elongation machinery on the chromatin template but not for the inherent ability of this machinery to translocate down the gene.</text>
</comment>
<dbReference type="InterPro" id="IPR005100">
    <property type="entry name" value="NGN-domain"/>
</dbReference>
<feature type="domain" description="KOW" evidence="7">
    <location>
        <begin position="339"/>
        <end position="366"/>
    </location>
</feature>
<evidence type="ECO:0000256" key="3">
    <source>
        <dbReference type="ARBA" id="ARBA00024691"/>
    </source>
</evidence>
<evidence type="ECO:0000256" key="6">
    <source>
        <dbReference type="SAM" id="MobiDB-lite"/>
    </source>
</evidence>
<dbReference type="InterPro" id="IPR005824">
    <property type="entry name" value="KOW"/>
</dbReference>
<dbReference type="GO" id="GO:0032044">
    <property type="term" value="C:DSIF complex"/>
    <property type="evidence" value="ECO:0007669"/>
    <property type="project" value="TreeGrafter"/>
</dbReference>
<protein>
    <recommendedName>
        <fullName evidence="4">Chromatin elongation factor SPT5</fullName>
    </recommendedName>
    <alternativeName>
        <fullName evidence="5">Chromatin elongation factor spt5</fullName>
    </alternativeName>
</protein>
<dbReference type="InterPro" id="IPR039659">
    <property type="entry name" value="SPT5"/>
</dbReference>
<evidence type="ECO:0000256" key="4">
    <source>
        <dbReference type="ARBA" id="ARBA00029865"/>
    </source>
</evidence>
<keyword evidence="9" id="KW-1185">Reference proteome</keyword>
<evidence type="ECO:0000256" key="2">
    <source>
        <dbReference type="ARBA" id="ARBA00023163"/>
    </source>
</evidence>
<dbReference type="InParanoid" id="A0A409X1N6"/>
<evidence type="ECO:0000313" key="9">
    <source>
        <dbReference type="Proteomes" id="UP000284706"/>
    </source>
</evidence>
<dbReference type="GO" id="GO:0032784">
    <property type="term" value="P:regulation of DNA-templated transcription elongation"/>
    <property type="evidence" value="ECO:0007669"/>
    <property type="project" value="InterPro"/>
</dbReference>
<dbReference type="AlphaFoldDB" id="A0A409X1N6"/>
<evidence type="ECO:0000256" key="1">
    <source>
        <dbReference type="ARBA" id="ARBA00006956"/>
    </source>
</evidence>
<comment type="similarity">
    <text evidence="1">Belongs to the SPT5 family.</text>
</comment>
<feature type="non-terminal residue" evidence="8">
    <location>
        <position position="571"/>
    </location>
</feature>
<dbReference type="GO" id="GO:0006368">
    <property type="term" value="P:transcription elongation by RNA polymerase II"/>
    <property type="evidence" value="ECO:0007669"/>
    <property type="project" value="TreeGrafter"/>
</dbReference>
<sequence length="571" mass="65000">MTDEQRPHKRARLSPAVNHFLDLEAQVEEEEEEEGGDSELEVEMLGVDEIEDEEEDVLSHRVLAREVTETTGNVFWDQVVGRLEAHVRNLGRRILQDTETEDTELILPKQSDVLFEIPCTVGREEALVFKLMTMALALPQPKTFARSIFARKTMPGRVYVEVPSMERAVAIAQMVPDLHRSKVQLVQRDWMTRLLRVASRPSIQEQTWVRVCNPPKKYKIYRGDIALAVKVERSRIQICLPQRYELTEAGEGDTLRPRRRLPVLVELDVLKAKLEQLKTKGKDVDRTDQGYLLINGPVDMVTHGIHIWPVADEFRFFLGCTLLDDDLRASTQAWILQNALRPGDRVKVTAGSLLGLCGRIAELFEKTADVYIESLDIREIVLLTEIRTYFREGDLVRVRGGAWENVVGWVTEVFDFRATVYRNDKHEEDSIALINLEFYEEVEMVQLRPILPPRVRALKEARDLFERQSMKENPNAKYHGKRVMIAGGHHLKGVLGTIRDTTTGGDAIVEVHLFNQPRQKIPLKMLRLFRGNSLHIIVDGFQQAKSSSAGPSKSVTFPALTAGQEPPSTPL</sequence>
<reference evidence="8 9" key="1">
    <citation type="journal article" date="2018" name="Evol. Lett.">
        <title>Horizontal gene cluster transfer increased hallucinogenic mushroom diversity.</title>
        <authorList>
            <person name="Reynolds H.T."/>
            <person name="Vijayakumar V."/>
            <person name="Gluck-Thaler E."/>
            <person name="Korotkin H.B."/>
            <person name="Matheny P.B."/>
            <person name="Slot J.C."/>
        </authorList>
    </citation>
    <scope>NUCLEOTIDE SEQUENCE [LARGE SCALE GENOMIC DNA]</scope>
    <source>
        <strain evidence="8 9">SRW20</strain>
    </source>
</reference>
<dbReference type="InterPro" id="IPR008991">
    <property type="entry name" value="Translation_prot_SH3-like_sf"/>
</dbReference>
<dbReference type="GO" id="GO:0003729">
    <property type="term" value="F:mRNA binding"/>
    <property type="evidence" value="ECO:0007669"/>
    <property type="project" value="TreeGrafter"/>
</dbReference>
<feature type="domain" description="KOW" evidence="7">
    <location>
        <begin position="389"/>
        <end position="416"/>
    </location>
</feature>
<dbReference type="Gene3D" id="3.30.70.940">
    <property type="entry name" value="NusG, N-terminal domain"/>
    <property type="match status" value="1"/>
</dbReference>
<dbReference type="PANTHER" id="PTHR11125:SF7">
    <property type="entry name" value="TRANSCRIPTION ELONGATION FACTOR SPT5"/>
    <property type="match status" value="1"/>
</dbReference>
<dbReference type="SMART" id="SM00739">
    <property type="entry name" value="KOW"/>
    <property type="match status" value="2"/>
</dbReference>
<comment type="caution">
    <text evidence="8">The sequence shown here is derived from an EMBL/GenBank/DDBJ whole genome shotgun (WGS) entry which is preliminary data.</text>
</comment>
<dbReference type="GO" id="GO:0006357">
    <property type="term" value="P:regulation of transcription by RNA polymerase II"/>
    <property type="evidence" value="ECO:0007669"/>
    <property type="project" value="InterPro"/>
</dbReference>
<evidence type="ECO:0000313" key="8">
    <source>
        <dbReference type="EMBL" id="PPQ84670.1"/>
    </source>
</evidence>
<organism evidence="8 9">
    <name type="scientific">Gymnopilus dilepis</name>
    <dbReference type="NCBI Taxonomy" id="231916"/>
    <lineage>
        <taxon>Eukaryota</taxon>
        <taxon>Fungi</taxon>
        <taxon>Dikarya</taxon>
        <taxon>Basidiomycota</taxon>
        <taxon>Agaricomycotina</taxon>
        <taxon>Agaricomycetes</taxon>
        <taxon>Agaricomycetidae</taxon>
        <taxon>Agaricales</taxon>
        <taxon>Agaricineae</taxon>
        <taxon>Hymenogastraceae</taxon>
        <taxon>Gymnopilus</taxon>
    </lineage>
</organism>
<dbReference type="Pfam" id="PF03439">
    <property type="entry name" value="Spt5-NGN"/>
    <property type="match status" value="1"/>
</dbReference>
<dbReference type="PANTHER" id="PTHR11125">
    <property type="entry name" value="SUPPRESSOR OF TY 5"/>
    <property type="match status" value="1"/>
</dbReference>
<accession>A0A409X1N6</accession>
<evidence type="ECO:0000259" key="7">
    <source>
        <dbReference type="SMART" id="SM00739"/>
    </source>
</evidence>
<dbReference type="EMBL" id="NHYE01004428">
    <property type="protein sequence ID" value="PPQ84670.1"/>
    <property type="molecule type" value="Genomic_DNA"/>
</dbReference>
<dbReference type="SUPFAM" id="SSF50104">
    <property type="entry name" value="Translation proteins SH3-like domain"/>
    <property type="match status" value="1"/>
</dbReference>
<gene>
    <name evidence="8" type="ORF">CVT26_003674</name>
</gene>
<dbReference type="InterPro" id="IPR036735">
    <property type="entry name" value="NGN_dom_sf"/>
</dbReference>
<keyword evidence="2" id="KW-0804">Transcription</keyword>
<proteinExistence type="inferred from homology"/>
<dbReference type="STRING" id="231916.A0A409X1N6"/>
<evidence type="ECO:0000256" key="5">
    <source>
        <dbReference type="ARBA" id="ARBA00031006"/>
    </source>
</evidence>